<evidence type="ECO:0000313" key="9">
    <source>
        <dbReference type="Proteomes" id="UP000461670"/>
    </source>
</evidence>
<evidence type="ECO:0000256" key="1">
    <source>
        <dbReference type="ARBA" id="ARBA00022714"/>
    </source>
</evidence>
<comment type="caution">
    <text evidence="8">The sequence shown here is derived from an EMBL/GenBank/DDBJ whole genome shotgun (WGS) entry which is preliminary data.</text>
</comment>
<dbReference type="InterPro" id="IPR017881">
    <property type="entry name" value="NirD"/>
</dbReference>
<evidence type="ECO:0000313" key="8">
    <source>
        <dbReference type="EMBL" id="KAF1024022.1"/>
    </source>
</evidence>
<proteinExistence type="predicted"/>
<dbReference type="Proteomes" id="UP000461670">
    <property type="component" value="Unassembled WGS sequence"/>
</dbReference>
<dbReference type="PANTHER" id="PTHR40562:SF1">
    <property type="entry name" value="NITRITE REDUCTASE (NADH) SMALL SUBUNIT"/>
    <property type="match status" value="1"/>
</dbReference>
<evidence type="ECO:0000256" key="6">
    <source>
        <dbReference type="ARBA" id="ARBA00023063"/>
    </source>
</evidence>
<dbReference type="InterPro" id="IPR036922">
    <property type="entry name" value="Rieske_2Fe-2S_sf"/>
</dbReference>
<gene>
    <name evidence="8" type="primary">nirD</name>
    <name evidence="8" type="ORF">GAK30_00040</name>
</gene>
<reference evidence="9" key="1">
    <citation type="journal article" date="2020" name="MBio">
        <title>Horizontal gene transfer to a defensive symbiont with a reduced genome amongst a multipartite beetle microbiome.</title>
        <authorList>
            <person name="Waterworth S.C."/>
            <person name="Florez L.V."/>
            <person name="Rees E.R."/>
            <person name="Hertweck C."/>
            <person name="Kaltenpoth M."/>
            <person name="Kwan J.C."/>
        </authorList>
    </citation>
    <scope>NUCLEOTIDE SEQUENCE [LARGE SCALE GENOMIC DNA]</scope>
</reference>
<keyword evidence="2" id="KW-0479">Metal-binding</keyword>
<dbReference type="GO" id="GO:0046872">
    <property type="term" value="F:metal ion binding"/>
    <property type="evidence" value="ECO:0007669"/>
    <property type="project" value="UniProtKB-KW"/>
</dbReference>
<keyword evidence="6" id="KW-0534">Nitrate assimilation</keyword>
<keyword evidence="1" id="KW-0001">2Fe-2S</keyword>
<dbReference type="SUPFAM" id="SSF50022">
    <property type="entry name" value="ISP domain"/>
    <property type="match status" value="1"/>
</dbReference>
<feature type="domain" description="Rieske" evidence="7">
    <location>
        <begin position="23"/>
        <end position="123"/>
    </location>
</feature>
<dbReference type="Gene3D" id="2.102.10.10">
    <property type="entry name" value="Rieske [2Fe-2S] iron-sulphur domain"/>
    <property type="match status" value="1"/>
</dbReference>
<keyword evidence="4" id="KW-0408">Iron</keyword>
<accession>A0A7V8JRX2</accession>
<keyword evidence="3" id="KW-0560">Oxidoreductase</keyword>
<dbReference type="AlphaFoldDB" id="A0A7V8JRX2"/>
<evidence type="ECO:0000259" key="7">
    <source>
        <dbReference type="PROSITE" id="PS51296"/>
    </source>
</evidence>
<dbReference type="EMBL" id="WNDQ01000001">
    <property type="protein sequence ID" value="KAF1024022.1"/>
    <property type="molecule type" value="Genomic_DNA"/>
</dbReference>
<dbReference type="GO" id="GO:0042128">
    <property type="term" value="P:nitrate assimilation"/>
    <property type="evidence" value="ECO:0007669"/>
    <property type="project" value="UniProtKB-KW"/>
</dbReference>
<evidence type="ECO:0000256" key="5">
    <source>
        <dbReference type="ARBA" id="ARBA00023014"/>
    </source>
</evidence>
<dbReference type="InterPro" id="IPR017941">
    <property type="entry name" value="Rieske_2Fe-2S"/>
</dbReference>
<name>A0A7V8JRX2_9BURK</name>
<sequence length="125" mass="13306">MIATAPQAPATTPTATTAGNAWHAICALDDIWPDTGVCALVGRRQVAVFRLADGSLYAIDNHDPNSGANVLSRGIVGDLGGEPVVASPIYKHHYQLRTGTCLENPDTPLRTYPVELRDGTLWVQA</sequence>
<dbReference type="NCBIfam" id="TIGR02378">
    <property type="entry name" value="nirD_assim_sml"/>
    <property type="match status" value="1"/>
</dbReference>
<evidence type="ECO:0000256" key="2">
    <source>
        <dbReference type="ARBA" id="ARBA00022723"/>
    </source>
</evidence>
<dbReference type="GO" id="GO:0051537">
    <property type="term" value="F:2 iron, 2 sulfur cluster binding"/>
    <property type="evidence" value="ECO:0007669"/>
    <property type="project" value="UniProtKB-KW"/>
</dbReference>
<dbReference type="PROSITE" id="PS51300">
    <property type="entry name" value="NIRD"/>
    <property type="match status" value="1"/>
</dbReference>
<dbReference type="InterPro" id="IPR012748">
    <property type="entry name" value="Rieske-like_NirD"/>
</dbReference>
<dbReference type="PANTHER" id="PTHR40562">
    <property type="match status" value="1"/>
</dbReference>
<evidence type="ECO:0000256" key="4">
    <source>
        <dbReference type="ARBA" id="ARBA00023004"/>
    </source>
</evidence>
<organism evidence="8 9">
    <name type="scientific">Paracidovorax wautersii</name>
    <dbReference type="NCBI Taxonomy" id="1177982"/>
    <lineage>
        <taxon>Bacteria</taxon>
        <taxon>Pseudomonadati</taxon>
        <taxon>Pseudomonadota</taxon>
        <taxon>Betaproteobacteria</taxon>
        <taxon>Burkholderiales</taxon>
        <taxon>Comamonadaceae</taxon>
        <taxon>Paracidovorax</taxon>
    </lineage>
</organism>
<dbReference type="GO" id="GO:0008942">
    <property type="term" value="F:nitrite reductase [NAD(P)H] activity"/>
    <property type="evidence" value="ECO:0007669"/>
    <property type="project" value="InterPro"/>
</dbReference>
<evidence type="ECO:0000256" key="3">
    <source>
        <dbReference type="ARBA" id="ARBA00023002"/>
    </source>
</evidence>
<keyword evidence="5" id="KW-0411">Iron-sulfur</keyword>
<dbReference type="PROSITE" id="PS51296">
    <property type="entry name" value="RIESKE"/>
    <property type="match status" value="1"/>
</dbReference>
<protein>
    <submittedName>
        <fullName evidence="8">Nitrite reductase (NADH) small subunit</fullName>
    </submittedName>
</protein>
<dbReference type="CDD" id="cd03529">
    <property type="entry name" value="Rieske_NirD"/>
    <property type="match status" value="1"/>
</dbReference>
<dbReference type="Pfam" id="PF13806">
    <property type="entry name" value="Rieske_2"/>
    <property type="match status" value="1"/>
</dbReference>